<protein>
    <recommendedName>
        <fullName evidence="12">Peptidase M48 domain-containing protein</fullName>
    </recommendedName>
</protein>
<keyword evidence="8 11" id="KW-1133">Transmembrane helix</keyword>
<evidence type="ECO:0000256" key="2">
    <source>
        <dbReference type="ARBA" id="ARBA00022475"/>
    </source>
</evidence>
<dbReference type="InterPro" id="IPR001915">
    <property type="entry name" value="Peptidase_M48"/>
</dbReference>
<keyword evidence="4 11" id="KW-0812">Transmembrane</keyword>
<sequence>MKTAVKLSPEFRSQTTKAITSIVIFALTYGLILGLAMVLTGLCVYFAIQIVILKPTFVTAGLGIGLASLGVLVLVFLIKFIFKSNKFDRSHLQEVTREQQPRLFAMIEDIVGKVETDFPKKVYLSQDVNASVFYDSSFWSMILPVRKNLQIGLGLVNTVTESELKAILSHEFGHFSQKTMKVGSYVYYVNHAIYNMLYDNESYETMMANWYNASGYFSFFVIAALKIVQGIQWILRKLYTQINKHYLGLSREMEFHADEIAATVTGYEPLKESLLRLPLADLSLNNALNFYASETEDPIKTANIYQEQQFIMNFLAERDKLPIIQQIPMVTLEDSKKFNKSKLQIKDQWASHPSTEDRILRMEQTQLHAEDAAKQRADQLFEQLEILQQQFTARSFEQIDAENKAKLISFDEFKEKYVIDFNKNSFPVVYNSYYDNKTVTQVDIHEPMRVEATIEELFSDAKVNLVYEEYAIKMDIGTLKQIAEGKSELKTFDYDGIKYAIEQSEEVANKLAEQLPLLEKEIIANDTAIYWKFKQIESEQQREPQLERLYTDMMDYDAGFETKYSIYIDLLNGLNFLNTTTEYQQIKENLQNLKPLEESFKTELKKVMDGNANYSIVNKDIHDIFEKYLEGNYTYFDETIYLDNELNSFFHCLHNYAYSLSILRFQLKKKALDYQESLINNEHPISEQHIAQQNL</sequence>
<dbReference type="EMBL" id="PRDK01000009">
    <property type="protein sequence ID" value="MBE8715201.1"/>
    <property type="molecule type" value="Genomic_DNA"/>
</dbReference>
<evidence type="ECO:0000256" key="3">
    <source>
        <dbReference type="ARBA" id="ARBA00022670"/>
    </source>
</evidence>
<keyword evidence="10 11" id="KW-0472">Membrane</keyword>
<evidence type="ECO:0000256" key="6">
    <source>
        <dbReference type="ARBA" id="ARBA00022801"/>
    </source>
</evidence>
<feature type="domain" description="Peptidase M48" evidence="12">
    <location>
        <begin position="148"/>
        <end position="364"/>
    </location>
</feature>
<dbReference type="PANTHER" id="PTHR43221">
    <property type="entry name" value="PROTEASE HTPX"/>
    <property type="match status" value="1"/>
</dbReference>
<evidence type="ECO:0000256" key="5">
    <source>
        <dbReference type="ARBA" id="ARBA00022723"/>
    </source>
</evidence>
<dbReference type="PANTHER" id="PTHR43221:SF2">
    <property type="entry name" value="PROTEASE HTPX HOMOLOG"/>
    <property type="match status" value="1"/>
</dbReference>
<dbReference type="Pfam" id="PF01435">
    <property type="entry name" value="Peptidase_M48"/>
    <property type="match status" value="1"/>
</dbReference>
<comment type="cofactor">
    <cofactor evidence="1">
        <name>Zn(2+)</name>
        <dbReference type="ChEBI" id="CHEBI:29105"/>
    </cofactor>
</comment>
<evidence type="ECO:0000313" key="14">
    <source>
        <dbReference type="Proteomes" id="UP000616201"/>
    </source>
</evidence>
<dbReference type="CDD" id="cd07328">
    <property type="entry name" value="M48_Ste24p_like"/>
    <property type="match status" value="1"/>
</dbReference>
<keyword evidence="7" id="KW-0862">Zinc</keyword>
<keyword evidence="3" id="KW-0645">Protease</keyword>
<evidence type="ECO:0000259" key="12">
    <source>
        <dbReference type="Pfam" id="PF01435"/>
    </source>
</evidence>
<keyword evidence="5" id="KW-0479">Metal-binding</keyword>
<evidence type="ECO:0000256" key="9">
    <source>
        <dbReference type="ARBA" id="ARBA00023049"/>
    </source>
</evidence>
<dbReference type="Gene3D" id="3.30.2010.10">
    <property type="entry name" value="Metalloproteases ('zincins'), catalytic domain"/>
    <property type="match status" value="1"/>
</dbReference>
<evidence type="ECO:0000256" key="10">
    <source>
        <dbReference type="ARBA" id="ARBA00023136"/>
    </source>
</evidence>
<dbReference type="GO" id="GO:0006508">
    <property type="term" value="P:proteolysis"/>
    <property type="evidence" value="ECO:0007669"/>
    <property type="project" value="UniProtKB-KW"/>
</dbReference>
<keyword evidence="14" id="KW-1185">Reference proteome</keyword>
<gene>
    <name evidence="13" type="ORF">C4F49_16070</name>
</gene>
<evidence type="ECO:0000256" key="7">
    <source>
        <dbReference type="ARBA" id="ARBA00022833"/>
    </source>
</evidence>
<evidence type="ECO:0000313" key="13">
    <source>
        <dbReference type="EMBL" id="MBE8715201.1"/>
    </source>
</evidence>
<organism evidence="13 14">
    <name type="scientific">Sphingobacterium hungaricum</name>
    <dbReference type="NCBI Taxonomy" id="2082723"/>
    <lineage>
        <taxon>Bacteria</taxon>
        <taxon>Pseudomonadati</taxon>
        <taxon>Bacteroidota</taxon>
        <taxon>Sphingobacteriia</taxon>
        <taxon>Sphingobacteriales</taxon>
        <taxon>Sphingobacteriaceae</taxon>
        <taxon>Sphingobacterium</taxon>
    </lineage>
</organism>
<evidence type="ECO:0000256" key="4">
    <source>
        <dbReference type="ARBA" id="ARBA00022692"/>
    </source>
</evidence>
<dbReference type="AlphaFoldDB" id="A0A928UXR0"/>
<evidence type="ECO:0000256" key="8">
    <source>
        <dbReference type="ARBA" id="ARBA00022989"/>
    </source>
</evidence>
<keyword evidence="9" id="KW-0482">Metalloprotease</keyword>
<feature type="transmembrane region" description="Helical" evidence="11">
    <location>
        <begin position="21"/>
        <end position="48"/>
    </location>
</feature>
<keyword evidence="6" id="KW-0378">Hydrolase</keyword>
<comment type="caution">
    <text evidence="13">The sequence shown here is derived from an EMBL/GenBank/DDBJ whole genome shotgun (WGS) entry which is preliminary data.</text>
</comment>
<dbReference type="Proteomes" id="UP000616201">
    <property type="component" value="Unassembled WGS sequence"/>
</dbReference>
<dbReference type="RefSeq" id="WP_196937047.1">
    <property type="nucleotide sequence ID" value="NZ_MU158698.1"/>
</dbReference>
<feature type="transmembrane region" description="Helical" evidence="11">
    <location>
        <begin position="60"/>
        <end position="82"/>
    </location>
</feature>
<dbReference type="GO" id="GO:0046872">
    <property type="term" value="F:metal ion binding"/>
    <property type="evidence" value="ECO:0007669"/>
    <property type="project" value="UniProtKB-KW"/>
</dbReference>
<name>A0A928UXR0_9SPHI</name>
<feature type="transmembrane region" description="Helical" evidence="11">
    <location>
        <begin position="216"/>
        <end position="235"/>
    </location>
</feature>
<dbReference type="InterPro" id="IPR050083">
    <property type="entry name" value="HtpX_protease"/>
</dbReference>
<keyword evidence="2" id="KW-1003">Cell membrane</keyword>
<accession>A0A928UXR0</accession>
<evidence type="ECO:0000256" key="11">
    <source>
        <dbReference type="SAM" id="Phobius"/>
    </source>
</evidence>
<reference evidence="13" key="1">
    <citation type="submission" date="2018-02" db="EMBL/GenBank/DDBJ databases">
        <authorList>
            <person name="Vasarhelyi B.M."/>
            <person name="Deshmukh S."/>
            <person name="Balint B."/>
            <person name="Kukolya J."/>
        </authorList>
    </citation>
    <scope>NUCLEOTIDE SEQUENCE</scope>
    <source>
        <strain evidence="13">KB22</strain>
    </source>
</reference>
<evidence type="ECO:0000256" key="1">
    <source>
        <dbReference type="ARBA" id="ARBA00001947"/>
    </source>
</evidence>
<proteinExistence type="predicted"/>
<dbReference type="GO" id="GO:0004222">
    <property type="term" value="F:metalloendopeptidase activity"/>
    <property type="evidence" value="ECO:0007669"/>
    <property type="project" value="InterPro"/>
</dbReference>